<feature type="compositionally biased region" description="Polar residues" evidence="1">
    <location>
        <begin position="9"/>
        <end position="18"/>
    </location>
</feature>
<accession>A0A2P5HZE4</accession>
<dbReference type="EMBL" id="MAVT02000465">
    <property type="protein sequence ID" value="POS75613.1"/>
    <property type="molecule type" value="Genomic_DNA"/>
</dbReference>
<comment type="caution">
    <text evidence="2">The sequence shown here is derived from an EMBL/GenBank/DDBJ whole genome shotgun (WGS) entry which is preliminary data.</text>
</comment>
<evidence type="ECO:0000313" key="3">
    <source>
        <dbReference type="Proteomes" id="UP000094444"/>
    </source>
</evidence>
<organism evidence="2 3">
    <name type="scientific">Diaporthe helianthi</name>
    <dbReference type="NCBI Taxonomy" id="158607"/>
    <lineage>
        <taxon>Eukaryota</taxon>
        <taxon>Fungi</taxon>
        <taxon>Dikarya</taxon>
        <taxon>Ascomycota</taxon>
        <taxon>Pezizomycotina</taxon>
        <taxon>Sordariomycetes</taxon>
        <taxon>Sordariomycetidae</taxon>
        <taxon>Diaporthales</taxon>
        <taxon>Diaporthaceae</taxon>
        <taxon>Diaporthe</taxon>
    </lineage>
</organism>
<reference evidence="2" key="1">
    <citation type="submission" date="2017-09" db="EMBL/GenBank/DDBJ databases">
        <title>Polyketide synthases of a Diaporthe helianthi virulent isolate.</title>
        <authorList>
            <person name="Baroncelli R."/>
        </authorList>
    </citation>
    <scope>NUCLEOTIDE SEQUENCE [LARGE SCALE GENOMIC DNA]</scope>
    <source>
        <strain evidence="2">7/96</strain>
    </source>
</reference>
<evidence type="ECO:0000256" key="1">
    <source>
        <dbReference type="SAM" id="MobiDB-lite"/>
    </source>
</evidence>
<feature type="region of interest" description="Disordered" evidence="1">
    <location>
        <begin position="1"/>
        <end position="60"/>
    </location>
</feature>
<sequence length="130" mass="14240">MWDRRQSKSFDYTRNSGPPNAGMGRDGRSGQLSRQDVRVESPAAPKGAQENRSASGMPARIPHLDFQHDSWALAPEPQGLESWQALAARPRGRSSAVRQAGKAGVTSARCHTIQRKYAFISYGPHNLVAN</sequence>
<dbReference type="AlphaFoldDB" id="A0A2P5HZE4"/>
<protein>
    <submittedName>
        <fullName evidence="2">Uncharacterized protein</fullName>
    </submittedName>
</protein>
<dbReference type="InParanoid" id="A0A2P5HZE4"/>
<keyword evidence="3" id="KW-1185">Reference proteome</keyword>
<evidence type="ECO:0000313" key="2">
    <source>
        <dbReference type="EMBL" id="POS75613.1"/>
    </source>
</evidence>
<gene>
    <name evidence="2" type="ORF">DHEL01_v205991</name>
</gene>
<name>A0A2P5HZE4_DIAHE</name>
<dbReference type="Proteomes" id="UP000094444">
    <property type="component" value="Unassembled WGS sequence"/>
</dbReference>
<proteinExistence type="predicted"/>